<accession>A0A8D8D1W8</accession>
<dbReference type="AlphaFoldDB" id="A0A8D8D1W8"/>
<dbReference type="EMBL" id="HBUE01251859">
    <property type="protein sequence ID" value="CAG6554670.1"/>
    <property type="molecule type" value="Transcribed_RNA"/>
</dbReference>
<reference evidence="1" key="1">
    <citation type="submission" date="2021-05" db="EMBL/GenBank/DDBJ databases">
        <authorList>
            <person name="Alioto T."/>
            <person name="Alioto T."/>
            <person name="Gomez Garrido J."/>
        </authorList>
    </citation>
    <scope>NUCLEOTIDE SEQUENCE</scope>
</reference>
<sequence length="105" mass="11723">MVVVFLPPAEHPPDTSISLFRLGFPQSKLVPPRRPLAETRTGRRVTFGSFRKGRLGGKILPRFVGQFLALNRGGWSGGLGWEVRCAGFFFLVSRRWFGMLCVCLG</sequence>
<protein>
    <submittedName>
        <fullName evidence="1">(northern house mosquito) hypothetical protein</fullName>
    </submittedName>
</protein>
<proteinExistence type="predicted"/>
<organism evidence="1">
    <name type="scientific">Culex pipiens</name>
    <name type="common">House mosquito</name>
    <dbReference type="NCBI Taxonomy" id="7175"/>
    <lineage>
        <taxon>Eukaryota</taxon>
        <taxon>Metazoa</taxon>
        <taxon>Ecdysozoa</taxon>
        <taxon>Arthropoda</taxon>
        <taxon>Hexapoda</taxon>
        <taxon>Insecta</taxon>
        <taxon>Pterygota</taxon>
        <taxon>Neoptera</taxon>
        <taxon>Endopterygota</taxon>
        <taxon>Diptera</taxon>
        <taxon>Nematocera</taxon>
        <taxon>Culicoidea</taxon>
        <taxon>Culicidae</taxon>
        <taxon>Culicinae</taxon>
        <taxon>Culicini</taxon>
        <taxon>Culex</taxon>
        <taxon>Culex</taxon>
    </lineage>
</organism>
<name>A0A8D8D1W8_CULPI</name>
<dbReference type="EMBL" id="HBUE01146939">
    <property type="protein sequence ID" value="CAG6503418.1"/>
    <property type="molecule type" value="Transcribed_RNA"/>
</dbReference>
<evidence type="ECO:0000313" key="1">
    <source>
        <dbReference type="EMBL" id="CAG6503418.1"/>
    </source>
</evidence>